<gene>
    <name evidence="8" type="ORF">LSH36_565g01022</name>
</gene>
<dbReference type="GO" id="GO:0005783">
    <property type="term" value="C:endoplasmic reticulum"/>
    <property type="evidence" value="ECO:0007669"/>
    <property type="project" value="TreeGrafter"/>
</dbReference>
<dbReference type="InterPro" id="IPR013216">
    <property type="entry name" value="Methyltransf_11"/>
</dbReference>
<evidence type="ECO:0000259" key="7">
    <source>
        <dbReference type="PROSITE" id="PS51685"/>
    </source>
</evidence>
<dbReference type="PANTHER" id="PTHR44068">
    <property type="entry name" value="ZGC:194242"/>
    <property type="match status" value="1"/>
</dbReference>
<evidence type="ECO:0000313" key="8">
    <source>
        <dbReference type="EMBL" id="KAK2147175.1"/>
    </source>
</evidence>
<dbReference type="PANTHER" id="PTHR44068:SF1">
    <property type="entry name" value="HYPOTHETICAL LOC100005854"/>
    <property type="match status" value="1"/>
</dbReference>
<dbReference type="GO" id="GO:0016126">
    <property type="term" value="P:sterol biosynthetic process"/>
    <property type="evidence" value="ECO:0007669"/>
    <property type="project" value="TreeGrafter"/>
</dbReference>
<evidence type="ECO:0000256" key="4">
    <source>
        <dbReference type="ARBA" id="ARBA00038188"/>
    </source>
</evidence>
<reference evidence="8" key="1">
    <citation type="journal article" date="2023" name="Mol. Biol. Evol.">
        <title>Third-Generation Sequencing Reveals the Adaptive Role of the Epigenome in Three Deep-Sea Polychaetes.</title>
        <authorList>
            <person name="Perez M."/>
            <person name="Aroh O."/>
            <person name="Sun Y."/>
            <person name="Lan Y."/>
            <person name="Juniper S.K."/>
            <person name="Young C.R."/>
            <person name="Angers B."/>
            <person name="Qian P.Y."/>
        </authorList>
    </citation>
    <scope>NUCLEOTIDE SEQUENCE</scope>
    <source>
        <strain evidence="8">P08H-3</strain>
    </source>
</reference>
<dbReference type="Pfam" id="PF08498">
    <property type="entry name" value="Sterol_MT_C"/>
    <property type="match status" value="1"/>
</dbReference>
<dbReference type="Gene3D" id="3.40.50.150">
    <property type="entry name" value="Vaccinia Virus protein VP39"/>
    <property type="match status" value="1"/>
</dbReference>
<keyword evidence="1 5" id="KW-0489">Methyltransferase</keyword>
<keyword evidence="9" id="KW-1185">Reference proteome</keyword>
<dbReference type="Proteomes" id="UP001208570">
    <property type="component" value="Unassembled WGS sequence"/>
</dbReference>
<evidence type="ECO:0000256" key="3">
    <source>
        <dbReference type="ARBA" id="ARBA00022691"/>
    </source>
</evidence>
<dbReference type="InterPro" id="IPR029063">
    <property type="entry name" value="SAM-dependent_MTases_sf"/>
</dbReference>
<name>A0AAD9MVP9_9ANNE</name>
<evidence type="ECO:0000256" key="1">
    <source>
        <dbReference type="ARBA" id="ARBA00022603"/>
    </source>
</evidence>
<dbReference type="InterPro" id="IPR050447">
    <property type="entry name" value="Erg6_SMT_methyltransf"/>
</dbReference>
<evidence type="ECO:0000313" key="9">
    <source>
        <dbReference type="Proteomes" id="UP001208570"/>
    </source>
</evidence>
<organism evidence="8 9">
    <name type="scientific">Paralvinella palmiformis</name>
    <dbReference type="NCBI Taxonomy" id="53620"/>
    <lineage>
        <taxon>Eukaryota</taxon>
        <taxon>Metazoa</taxon>
        <taxon>Spiralia</taxon>
        <taxon>Lophotrochozoa</taxon>
        <taxon>Annelida</taxon>
        <taxon>Polychaeta</taxon>
        <taxon>Sedentaria</taxon>
        <taxon>Canalipalpata</taxon>
        <taxon>Terebellida</taxon>
        <taxon>Terebelliformia</taxon>
        <taxon>Alvinellidae</taxon>
        <taxon>Paralvinella</taxon>
    </lineage>
</organism>
<dbReference type="Pfam" id="PF08241">
    <property type="entry name" value="Methyltransf_11"/>
    <property type="match status" value="1"/>
</dbReference>
<dbReference type="EC" id="2.1.1.-" evidence="6"/>
<sequence>MNSAEKPGITRILRPISRQKNLSDAANNYLQYYGESKLGDDDKPKAADCQEVTVAYYDIATDFFEYGWGEGFHFATINKGESREHAFARHEYKLALKLGLKKGATVLVGGRLVYSGVVMTNPNAKSPPRYTIIIADIGCGVGGPGRHIAAFSETKVIGLNINEYQIKRAQSLTKKVGLEHLCEYVKGDFCKMPFPDESFSRVYAIEATCHAADDLSRVYGDVLRILKPGGMFAFYEWIMTDKYDPENPYHQKIKNEIMIGDGLPDIVTKETVHESLKKVGFELVEAEDLAFKSPVPWYSTLQPSWNLSDFKITPLGRWATHIMLAFLETFRLAPKGSCKIHRTLCRGADGLVIGGKEGIFSPMYIVVVRKPERDS</sequence>
<dbReference type="GO" id="GO:0003838">
    <property type="term" value="F:sterol 24-C-methyltransferase activity"/>
    <property type="evidence" value="ECO:0007669"/>
    <property type="project" value="TreeGrafter"/>
</dbReference>
<dbReference type="AlphaFoldDB" id="A0AAD9MVP9"/>
<accession>A0AAD9MVP9</accession>
<evidence type="ECO:0000256" key="2">
    <source>
        <dbReference type="ARBA" id="ARBA00022679"/>
    </source>
</evidence>
<evidence type="ECO:0000256" key="6">
    <source>
        <dbReference type="RuleBase" id="RU362025"/>
    </source>
</evidence>
<dbReference type="GO" id="GO:0032259">
    <property type="term" value="P:methylation"/>
    <property type="evidence" value="ECO:0007669"/>
    <property type="project" value="UniProtKB-KW"/>
</dbReference>
<feature type="domain" description="SAM-dependent methyltransferase Erg6/SMT-type" evidence="7">
    <location>
        <begin position="56"/>
        <end position="371"/>
    </location>
</feature>
<dbReference type="InterPro" id="IPR013705">
    <property type="entry name" value="Sterol_MeTrfase_C"/>
</dbReference>
<comment type="caution">
    <text evidence="8">The sequence shown here is derived from an EMBL/GenBank/DDBJ whole genome shotgun (WGS) entry which is preliminary data.</text>
</comment>
<dbReference type="PROSITE" id="PS51685">
    <property type="entry name" value="SAM_MT_ERG6_SMT"/>
    <property type="match status" value="1"/>
</dbReference>
<dbReference type="CDD" id="cd02440">
    <property type="entry name" value="AdoMet_MTases"/>
    <property type="match status" value="1"/>
</dbReference>
<proteinExistence type="inferred from homology"/>
<evidence type="ECO:0000256" key="5">
    <source>
        <dbReference type="PROSITE-ProRule" id="PRU01022"/>
    </source>
</evidence>
<dbReference type="InterPro" id="IPR030384">
    <property type="entry name" value="MeTrfase_SMT"/>
</dbReference>
<comment type="similarity">
    <text evidence="4 5 6">Belongs to the class I-like SAM-binding methyltransferase superfamily. Erg6/SMT family.</text>
</comment>
<protein>
    <recommendedName>
        <fullName evidence="6">Methyltransferase</fullName>
        <ecNumber evidence="6">2.1.1.-</ecNumber>
    </recommendedName>
</protein>
<keyword evidence="2 5" id="KW-0808">Transferase</keyword>
<dbReference type="EMBL" id="JAODUP010000565">
    <property type="protein sequence ID" value="KAK2147175.1"/>
    <property type="molecule type" value="Genomic_DNA"/>
</dbReference>
<keyword evidence="3 5" id="KW-0949">S-adenosyl-L-methionine</keyword>
<dbReference type="SUPFAM" id="SSF53335">
    <property type="entry name" value="S-adenosyl-L-methionine-dependent methyltransferases"/>
    <property type="match status" value="1"/>
</dbReference>